<reference evidence="3 4" key="1">
    <citation type="submission" date="2018-08" db="EMBL/GenBank/DDBJ databases">
        <title>Recombination of ecologically and evolutionarily significant loci maintains genetic cohesion in the Pseudomonas syringae species complex.</title>
        <authorList>
            <person name="Dillon M."/>
            <person name="Thakur S."/>
            <person name="Almeida R.N.D."/>
            <person name="Weir B.S."/>
            <person name="Guttman D.S."/>
        </authorList>
    </citation>
    <scope>NUCLEOTIDE SEQUENCE [LARGE SCALE GENOMIC DNA]</scope>
    <source>
        <strain evidence="1 3">ICMP 15201</strain>
        <strain evidence="2 4">ICMP 15203</strain>
    </source>
</reference>
<gene>
    <name evidence="2" type="ORF">ALQ51_03817</name>
    <name evidence="1" type="ORF">ALQ53_01888</name>
</gene>
<evidence type="ECO:0000313" key="2">
    <source>
        <dbReference type="EMBL" id="RMN95824.1"/>
    </source>
</evidence>
<proteinExistence type="predicted"/>
<dbReference type="Proteomes" id="UP000269335">
    <property type="component" value="Unassembled WGS sequence"/>
</dbReference>
<organism evidence="2 4">
    <name type="scientific">Pseudomonas cannabina</name>
    <dbReference type="NCBI Taxonomy" id="86840"/>
    <lineage>
        <taxon>Bacteria</taxon>
        <taxon>Pseudomonadati</taxon>
        <taxon>Pseudomonadota</taxon>
        <taxon>Gammaproteobacteria</taxon>
        <taxon>Pseudomonadales</taxon>
        <taxon>Pseudomonadaceae</taxon>
        <taxon>Pseudomonas</taxon>
    </lineage>
</organism>
<accession>A0A3M3RHD4</accession>
<evidence type="ECO:0000313" key="3">
    <source>
        <dbReference type="Proteomes" id="UP000269335"/>
    </source>
</evidence>
<sequence length="331" mass="37242">MGKREAMATVYVFEDKNRTFGAFWESDAGVPLMFLPHYSRVATEMSKLHWEAVGARHNSDLYDANFPELHNLAKWSFGANGIEVDLSSVSELITPMGCFNPRVWRGIPASPGFGGYEGVAPSPLIYSSRKQATVAATSLFSGLVELFRYVEPSSTNDQCFGHRARELLILACTEVESHWKGVLLQNMKNPPTPSFKPVTKDYIKLAPILRLKDWRVMLRDYFGYRLIAPFEHWDTAKPSQSLEWYSAYNAVKHDREGKFEQAQIQFVIEAMAAVHVMLAAQWGPEIHSNSFTGGFSPFQIISMPTYAANEQYVCPSAQDKIVLNQAIPFGI</sequence>
<dbReference type="EMBL" id="RBPH01000046">
    <property type="protein sequence ID" value="RMN84308.1"/>
    <property type="molecule type" value="Genomic_DNA"/>
</dbReference>
<evidence type="ECO:0000313" key="1">
    <source>
        <dbReference type="EMBL" id="RMN84308.1"/>
    </source>
</evidence>
<dbReference type="Proteomes" id="UP000270524">
    <property type="component" value="Unassembled WGS sequence"/>
</dbReference>
<comment type="caution">
    <text evidence="2">The sequence shown here is derived from an EMBL/GenBank/DDBJ whole genome shotgun (WGS) entry which is preliminary data.</text>
</comment>
<protein>
    <submittedName>
        <fullName evidence="1 2">Membrane-associated protein</fullName>
    </submittedName>
</protein>
<dbReference type="EMBL" id="RBPJ01000149">
    <property type="protein sequence ID" value="RMN95824.1"/>
    <property type="molecule type" value="Genomic_DNA"/>
</dbReference>
<evidence type="ECO:0000313" key="4">
    <source>
        <dbReference type="Proteomes" id="UP000270524"/>
    </source>
</evidence>
<dbReference type="AlphaFoldDB" id="A0A3M3RHD4"/>
<name>A0A3M3RHD4_PSECA</name>